<dbReference type="InterPro" id="IPR003753">
    <property type="entry name" value="Exonuc_VII_L"/>
</dbReference>
<dbReference type="PANTHER" id="PTHR30008:SF0">
    <property type="entry name" value="EXODEOXYRIBONUCLEASE 7 LARGE SUBUNIT"/>
    <property type="match status" value="1"/>
</dbReference>
<comment type="catalytic activity">
    <reaction evidence="5">
        <text>Exonucleolytic cleavage in either 5'- to 3'- or 3'- to 5'-direction to yield nucleoside 5'-phosphates.</text>
        <dbReference type="EC" id="3.1.11.6"/>
    </reaction>
</comment>
<proteinExistence type="inferred from homology"/>
<dbReference type="HAMAP" id="MF_00378">
    <property type="entry name" value="Exonuc_7_L"/>
    <property type="match status" value="1"/>
</dbReference>
<comment type="function">
    <text evidence="5">Bidirectionally degrades single-stranded DNA into large acid-insoluble oligonucleotides, which are then degraded further into small acid-soluble oligonucleotides.</text>
</comment>
<keyword evidence="1 5" id="KW-0963">Cytoplasm</keyword>
<dbReference type="CDD" id="cd04489">
    <property type="entry name" value="ExoVII_LU_OBF"/>
    <property type="match status" value="1"/>
</dbReference>
<keyword evidence="3 5" id="KW-0378">Hydrolase</keyword>
<dbReference type="GO" id="GO:0006308">
    <property type="term" value="P:DNA catabolic process"/>
    <property type="evidence" value="ECO:0007669"/>
    <property type="project" value="UniProtKB-UniRule"/>
</dbReference>
<organism evidence="9 10">
    <name type="scientific">Methylocella silvestris</name>
    <dbReference type="NCBI Taxonomy" id="199596"/>
    <lineage>
        <taxon>Bacteria</taxon>
        <taxon>Pseudomonadati</taxon>
        <taxon>Pseudomonadota</taxon>
        <taxon>Alphaproteobacteria</taxon>
        <taxon>Hyphomicrobiales</taxon>
        <taxon>Beijerinckiaceae</taxon>
        <taxon>Methylocella</taxon>
    </lineage>
</organism>
<keyword evidence="2 5" id="KW-0540">Nuclease</keyword>
<evidence type="ECO:0000259" key="7">
    <source>
        <dbReference type="Pfam" id="PF02601"/>
    </source>
</evidence>
<feature type="domain" description="Exonuclease VII large subunit C-terminal" evidence="7">
    <location>
        <begin position="129"/>
        <end position="380"/>
    </location>
</feature>
<evidence type="ECO:0000256" key="3">
    <source>
        <dbReference type="ARBA" id="ARBA00022801"/>
    </source>
</evidence>
<dbReference type="Pfam" id="PF02601">
    <property type="entry name" value="Exonuc_VII_L"/>
    <property type="match status" value="2"/>
</dbReference>
<evidence type="ECO:0000256" key="5">
    <source>
        <dbReference type="HAMAP-Rule" id="MF_00378"/>
    </source>
</evidence>
<evidence type="ECO:0000256" key="6">
    <source>
        <dbReference type="SAM" id="MobiDB-lite"/>
    </source>
</evidence>
<dbReference type="InterPro" id="IPR025824">
    <property type="entry name" value="OB-fold_nuc-bd_dom"/>
</dbReference>
<dbReference type="GO" id="GO:0003676">
    <property type="term" value="F:nucleic acid binding"/>
    <property type="evidence" value="ECO:0007669"/>
    <property type="project" value="InterPro"/>
</dbReference>
<sequence length="589" mass="64365">MPEPLASNAPELTVSELSSALKRTIEDRFGFVRLRGEISNYRGPHSSGHAYFCLKDAGARIDAVIWKGVFGRLRVKPEEGLEVIATGKITTFPGKSSYQIIVEAIEPAGVGALMALFEERRRKLAAEGLFDEARKKALPFLPLRIGVITSPTGAVIRDILHRIKDRFPRHVLVWPVRVQGETSAAEVAAAIAGFGALPEYGPLARPHVIIVARGGGSLEDLWSFNEEIVVRAVAASAIPLISAIGHETDWTLIDHAADLRAPTPTGAAEKAVPVRLQLIADVADLSRRHAGAMARLLDRRRGEARALARALPLPEEILALPRQKLDHAGRRFANAILRAHDRYALALGRAAQRLARQAPRARMARAGEKLAGLQQRLERSAVIGRERRAAALKGLGDRLVKTIPRICDHHRLTLGWVAQRLARQSPQAQLMRAREKLVALERRIQRSATISAEWRAQALSGLSERLTNAHLAQARTEQERTAAARQRLGMLEARMLRAVQEKIAARRGEIRRLDQLRESLGYKNVLARGFALVRDAENNPLRSAATIADGALLTLQFSDGDKPAIAGAAPAAPRKPAAARPKPSQGSLF</sequence>
<evidence type="ECO:0000256" key="4">
    <source>
        <dbReference type="ARBA" id="ARBA00022839"/>
    </source>
</evidence>
<keyword evidence="4 5" id="KW-0269">Exonuclease</keyword>
<evidence type="ECO:0000313" key="9">
    <source>
        <dbReference type="EMBL" id="PNG26019.1"/>
    </source>
</evidence>
<evidence type="ECO:0000259" key="8">
    <source>
        <dbReference type="Pfam" id="PF13742"/>
    </source>
</evidence>
<accession>A0A2J7TGY9</accession>
<evidence type="ECO:0000313" key="10">
    <source>
        <dbReference type="Proteomes" id="UP000236286"/>
    </source>
</evidence>
<comment type="subcellular location">
    <subcellularLocation>
        <location evidence="5">Cytoplasm</location>
    </subcellularLocation>
</comment>
<feature type="domain" description="OB-fold nucleic acid binding" evidence="8">
    <location>
        <begin position="12"/>
        <end position="106"/>
    </location>
</feature>
<comment type="similarity">
    <text evidence="5">Belongs to the XseA family.</text>
</comment>
<dbReference type="AlphaFoldDB" id="A0A2J7TGY9"/>
<name>A0A2J7TGY9_METSI</name>
<comment type="caution">
    <text evidence="9">The sequence shown here is derived from an EMBL/GenBank/DDBJ whole genome shotgun (WGS) entry which is preliminary data.</text>
</comment>
<dbReference type="EC" id="3.1.11.6" evidence="5"/>
<dbReference type="RefSeq" id="WP_102843702.1">
    <property type="nucleotide sequence ID" value="NZ_PDZR01000010.1"/>
</dbReference>
<feature type="region of interest" description="Disordered" evidence="6">
    <location>
        <begin position="564"/>
        <end position="589"/>
    </location>
</feature>
<dbReference type="GO" id="GO:0008855">
    <property type="term" value="F:exodeoxyribonuclease VII activity"/>
    <property type="evidence" value="ECO:0007669"/>
    <property type="project" value="UniProtKB-UniRule"/>
</dbReference>
<protein>
    <recommendedName>
        <fullName evidence="5">Exodeoxyribonuclease 7 large subunit</fullName>
        <ecNumber evidence="5">3.1.11.6</ecNumber>
    </recommendedName>
    <alternativeName>
        <fullName evidence="5">Exodeoxyribonuclease VII large subunit</fullName>
        <shortName evidence="5">Exonuclease VII large subunit</shortName>
    </alternativeName>
</protein>
<dbReference type="GO" id="GO:0009318">
    <property type="term" value="C:exodeoxyribonuclease VII complex"/>
    <property type="evidence" value="ECO:0007669"/>
    <property type="project" value="UniProtKB-UniRule"/>
</dbReference>
<evidence type="ECO:0000256" key="1">
    <source>
        <dbReference type="ARBA" id="ARBA00022490"/>
    </source>
</evidence>
<dbReference type="NCBIfam" id="TIGR00237">
    <property type="entry name" value="xseA"/>
    <property type="match status" value="1"/>
</dbReference>
<dbReference type="InterPro" id="IPR020579">
    <property type="entry name" value="Exonuc_VII_lsu_C"/>
</dbReference>
<dbReference type="Proteomes" id="UP000236286">
    <property type="component" value="Unassembled WGS sequence"/>
</dbReference>
<feature type="domain" description="Exonuclease VII large subunit C-terminal" evidence="7">
    <location>
        <begin position="385"/>
        <end position="561"/>
    </location>
</feature>
<dbReference type="OrthoDB" id="9802795at2"/>
<comment type="subunit">
    <text evidence="5">Heterooligomer composed of large and small subunits.</text>
</comment>
<dbReference type="EMBL" id="PDZR01000010">
    <property type="protein sequence ID" value="PNG26019.1"/>
    <property type="molecule type" value="Genomic_DNA"/>
</dbReference>
<feature type="compositionally biased region" description="Low complexity" evidence="6">
    <location>
        <begin position="564"/>
        <end position="583"/>
    </location>
</feature>
<dbReference type="GO" id="GO:0005737">
    <property type="term" value="C:cytoplasm"/>
    <property type="evidence" value="ECO:0007669"/>
    <property type="project" value="UniProtKB-SubCell"/>
</dbReference>
<dbReference type="Pfam" id="PF13742">
    <property type="entry name" value="tRNA_anti_2"/>
    <property type="match status" value="1"/>
</dbReference>
<reference evidence="9 10" key="1">
    <citation type="submission" date="2017-10" db="EMBL/GenBank/DDBJ databases">
        <title>Genome announcement of Methylocella silvestris TVC from permafrost.</title>
        <authorList>
            <person name="Wang J."/>
            <person name="Geng K."/>
            <person name="Ul-Haque F."/>
            <person name="Crombie A.T."/>
            <person name="Street L.E."/>
            <person name="Wookey P.A."/>
            <person name="Murrell J.C."/>
            <person name="Pratscher J."/>
        </authorList>
    </citation>
    <scope>NUCLEOTIDE SEQUENCE [LARGE SCALE GENOMIC DNA]</scope>
    <source>
        <strain evidence="9 10">TVC</strain>
    </source>
</reference>
<evidence type="ECO:0000256" key="2">
    <source>
        <dbReference type="ARBA" id="ARBA00022722"/>
    </source>
</evidence>
<gene>
    <name evidence="5" type="primary">xseA</name>
    <name evidence="9" type="ORF">CR492_10520</name>
</gene>
<dbReference type="PANTHER" id="PTHR30008">
    <property type="entry name" value="EXODEOXYRIBONUCLEASE 7 LARGE SUBUNIT"/>
    <property type="match status" value="1"/>
</dbReference>